<dbReference type="PANTHER" id="PTHR24193:SF121">
    <property type="entry name" value="ADA2A-CONTAINING COMPLEX COMPONENT 3, ISOFORM D"/>
    <property type="match status" value="1"/>
</dbReference>
<keyword evidence="2 3" id="KW-0040">ANK repeat</keyword>
<dbReference type="InterPro" id="IPR036770">
    <property type="entry name" value="Ankyrin_rpt-contain_sf"/>
</dbReference>
<dbReference type="RefSeq" id="WP_077412715.1">
    <property type="nucleotide sequence ID" value="NZ_JBHRTS010000002.1"/>
</dbReference>
<keyword evidence="1" id="KW-0677">Repeat</keyword>
<dbReference type="SMART" id="SM00248">
    <property type="entry name" value="ANK"/>
    <property type="match status" value="4"/>
</dbReference>
<sequence>MSDENFRQMIEAGNLQGLKGALASCPELANQSVVWSLNQKNESDPLHYVCDCVFNNWLDDARAAEIVALLIENGALIEGTEGRESPLIAATSLGTETVAKLLIDSGANLEATAVFGARPLHWAALMGLTSTVELLIQCGAELEVKCMEFGATPLYWAVFGFGPHGPNKKTDTVGSAKVLLDAGASVDTTNNQGISAIKCSQQADSNEMYELLIRYANES</sequence>
<dbReference type="PROSITE" id="PS50297">
    <property type="entry name" value="ANK_REP_REGION"/>
    <property type="match status" value="1"/>
</dbReference>
<evidence type="ECO:0000256" key="2">
    <source>
        <dbReference type="ARBA" id="ARBA00023043"/>
    </source>
</evidence>
<keyword evidence="5" id="KW-1185">Reference proteome</keyword>
<evidence type="ECO:0000256" key="1">
    <source>
        <dbReference type="ARBA" id="ARBA00022737"/>
    </source>
</evidence>
<evidence type="ECO:0000313" key="4">
    <source>
        <dbReference type="EMBL" id="MFC3193649.1"/>
    </source>
</evidence>
<comment type="caution">
    <text evidence="4">The sequence shown here is derived from an EMBL/GenBank/DDBJ whole genome shotgun (WGS) entry which is preliminary data.</text>
</comment>
<reference evidence="5" key="1">
    <citation type="journal article" date="2019" name="Int. J. Syst. Evol. Microbiol.">
        <title>The Global Catalogue of Microorganisms (GCM) 10K type strain sequencing project: providing services to taxonomists for standard genome sequencing and annotation.</title>
        <authorList>
            <consortium name="The Broad Institute Genomics Platform"/>
            <consortium name="The Broad Institute Genome Sequencing Center for Infectious Disease"/>
            <person name="Wu L."/>
            <person name="Ma J."/>
        </authorList>
    </citation>
    <scope>NUCLEOTIDE SEQUENCE [LARGE SCALE GENOMIC DNA]</scope>
    <source>
        <strain evidence="5">KCTC 42953</strain>
    </source>
</reference>
<dbReference type="InterPro" id="IPR050663">
    <property type="entry name" value="Ankyrin-SOCS_Box"/>
</dbReference>
<proteinExistence type="predicted"/>
<dbReference type="EMBL" id="JBHRTS010000002">
    <property type="protein sequence ID" value="MFC3193649.1"/>
    <property type="molecule type" value="Genomic_DNA"/>
</dbReference>
<dbReference type="InterPro" id="IPR002110">
    <property type="entry name" value="Ankyrin_rpt"/>
</dbReference>
<protein>
    <submittedName>
        <fullName evidence="4">Ankyrin repeat domain-containing protein</fullName>
    </submittedName>
</protein>
<dbReference type="Proteomes" id="UP001595533">
    <property type="component" value="Unassembled WGS sequence"/>
</dbReference>
<evidence type="ECO:0000256" key="3">
    <source>
        <dbReference type="PROSITE-ProRule" id="PRU00023"/>
    </source>
</evidence>
<dbReference type="SUPFAM" id="SSF48403">
    <property type="entry name" value="Ankyrin repeat"/>
    <property type="match status" value="1"/>
</dbReference>
<dbReference type="Gene3D" id="1.25.40.20">
    <property type="entry name" value="Ankyrin repeat-containing domain"/>
    <property type="match status" value="2"/>
</dbReference>
<dbReference type="PANTHER" id="PTHR24193">
    <property type="entry name" value="ANKYRIN REPEAT PROTEIN"/>
    <property type="match status" value="1"/>
</dbReference>
<gene>
    <name evidence="4" type="ORF">ACFODZ_05295</name>
</gene>
<name>A0ABV7J9S5_9GAMM</name>
<dbReference type="Pfam" id="PF00023">
    <property type="entry name" value="Ank"/>
    <property type="match status" value="1"/>
</dbReference>
<feature type="repeat" description="ANK" evidence="3">
    <location>
        <begin position="115"/>
        <end position="147"/>
    </location>
</feature>
<organism evidence="4 5">
    <name type="scientific">Marinicella sediminis</name>
    <dbReference type="NCBI Taxonomy" id="1792834"/>
    <lineage>
        <taxon>Bacteria</taxon>
        <taxon>Pseudomonadati</taxon>
        <taxon>Pseudomonadota</taxon>
        <taxon>Gammaproteobacteria</taxon>
        <taxon>Lysobacterales</taxon>
        <taxon>Marinicellaceae</taxon>
        <taxon>Marinicella</taxon>
    </lineage>
</organism>
<accession>A0ABV7J9S5</accession>
<dbReference type="PROSITE" id="PS50088">
    <property type="entry name" value="ANK_REPEAT"/>
    <property type="match status" value="1"/>
</dbReference>
<evidence type="ECO:0000313" key="5">
    <source>
        <dbReference type="Proteomes" id="UP001595533"/>
    </source>
</evidence>